<evidence type="ECO:0000313" key="15">
    <source>
        <dbReference type="Proteomes" id="UP001385951"/>
    </source>
</evidence>
<dbReference type="GO" id="GO:0020037">
    <property type="term" value="F:heme binding"/>
    <property type="evidence" value="ECO:0007669"/>
    <property type="project" value="InterPro"/>
</dbReference>
<dbReference type="PANTHER" id="PTHR11465">
    <property type="entry name" value="CATALASE"/>
    <property type="match status" value="1"/>
</dbReference>
<dbReference type="SUPFAM" id="SSF56634">
    <property type="entry name" value="Heme-dependent catalase-like"/>
    <property type="match status" value="1"/>
</dbReference>
<dbReference type="SMART" id="SM01060">
    <property type="entry name" value="Catalase"/>
    <property type="match status" value="1"/>
</dbReference>
<evidence type="ECO:0000256" key="8">
    <source>
        <dbReference type="ARBA" id="ARBA00044729"/>
    </source>
</evidence>
<dbReference type="InterPro" id="IPR010582">
    <property type="entry name" value="Catalase_immune_responsive"/>
</dbReference>
<name>A0AAW0FN06_9APHY</name>
<comment type="caution">
    <text evidence="14">The sequence shown here is derived from an EMBL/GenBank/DDBJ whole genome shotgun (WGS) entry which is preliminary data.</text>
</comment>
<dbReference type="EMBL" id="JASBNA010000050">
    <property type="protein sequence ID" value="KAK7680389.1"/>
    <property type="molecule type" value="Genomic_DNA"/>
</dbReference>
<dbReference type="PIRSF" id="PIRSF038928">
    <property type="entry name" value="Catalase_clade1-3"/>
    <property type="match status" value="1"/>
</dbReference>
<evidence type="ECO:0000256" key="4">
    <source>
        <dbReference type="ARBA" id="ARBA00022723"/>
    </source>
</evidence>
<dbReference type="PROSITE" id="PS00438">
    <property type="entry name" value="CATALASE_2"/>
    <property type="match status" value="1"/>
</dbReference>
<keyword evidence="4 10" id="KW-0479">Metal-binding</keyword>
<feature type="active site" evidence="9">
    <location>
        <position position="55"/>
    </location>
</feature>
<dbReference type="FunFam" id="2.40.180.10:FF:000001">
    <property type="entry name" value="Catalase"/>
    <property type="match status" value="1"/>
</dbReference>
<dbReference type="GO" id="GO:0005777">
    <property type="term" value="C:peroxisome"/>
    <property type="evidence" value="ECO:0007669"/>
    <property type="project" value="TreeGrafter"/>
</dbReference>
<dbReference type="Pfam" id="PF00199">
    <property type="entry name" value="Catalase"/>
    <property type="match status" value="1"/>
</dbReference>
<dbReference type="Gene3D" id="2.40.180.10">
    <property type="entry name" value="Catalase core domain"/>
    <property type="match status" value="1"/>
</dbReference>
<dbReference type="PANTHER" id="PTHR11465:SF9">
    <property type="entry name" value="CATALASE"/>
    <property type="match status" value="1"/>
</dbReference>
<evidence type="ECO:0000256" key="9">
    <source>
        <dbReference type="PIRSR" id="PIRSR038928-1"/>
    </source>
</evidence>
<evidence type="ECO:0000256" key="5">
    <source>
        <dbReference type="ARBA" id="ARBA00023002"/>
    </source>
</evidence>
<comment type="cofactor">
    <cofactor evidence="10">
        <name>heme</name>
        <dbReference type="ChEBI" id="CHEBI:30413"/>
    </cofactor>
</comment>
<gene>
    <name evidence="14" type="ORF">QCA50_016629</name>
</gene>
<evidence type="ECO:0000256" key="6">
    <source>
        <dbReference type="ARBA" id="ARBA00023004"/>
    </source>
</evidence>
<keyword evidence="7 11" id="KW-0376">Hydrogen peroxide</keyword>
<organism evidence="14 15">
    <name type="scientific">Cerrena zonata</name>
    <dbReference type="NCBI Taxonomy" id="2478898"/>
    <lineage>
        <taxon>Eukaryota</taxon>
        <taxon>Fungi</taxon>
        <taxon>Dikarya</taxon>
        <taxon>Basidiomycota</taxon>
        <taxon>Agaricomycotina</taxon>
        <taxon>Agaricomycetes</taxon>
        <taxon>Polyporales</taxon>
        <taxon>Cerrenaceae</taxon>
        <taxon>Cerrena</taxon>
    </lineage>
</organism>
<evidence type="ECO:0000259" key="13">
    <source>
        <dbReference type="SMART" id="SM01060"/>
    </source>
</evidence>
<keyword evidence="15" id="KW-1185">Reference proteome</keyword>
<comment type="function">
    <text evidence="8 12">Catalyzes the degradation of hydrogen peroxide (H(2)O(2)) generated by peroxisomal oxidases to water and oxygen, thereby protecting cells from the toxic effects of hydrogen peroxide.</text>
</comment>
<dbReference type="PROSITE" id="PS00437">
    <property type="entry name" value="CATALASE_1"/>
    <property type="match status" value="1"/>
</dbReference>
<protein>
    <recommendedName>
        <fullName evidence="11">Catalase</fullName>
        <ecNumber evidence="11">1.11.1.6</ecNumber>
    </recommendedName>
</protein>
<dbReference type="Pfam" id="PF06628">
    <property type="entry name" value="Catalase-rel"/>
    <property type="match status" value="1"/>
</dbReference>
<evidence type="ECO:0000256" key="12">
    <source>
        <dbReference type="RuleBase" id="RU004142"/>
    </source>
</evidence>
<sequence length="509" mass="57429">MRPSVVFTTEGGTPYSQPYDYQRIGSDGPLLLQDVHLIESLAHFARERIPERVVHAKGAGAHGYFEVTNAEFAKNYTMMDVLSENGRRTPITMRFSTVGGESGSADSARDPRGFAIKFRTNKGIWDLVMNNTPVFFLRDPSKFPHFIHTQKRNPQTHLKDKDLFWDYLGSNPESLYQVMRLFSDLGTPYGVTHMDGWSGHAYRWVKEDGSWVYVKLYAETMQGIRNFTNAEATEMQGVNPDFSTQDLFESIENGTYPGWTMYAQVLTPEQAQTFKYNVLDLTKEWGFDDVPKTEIGKIYLTENPSNYFAEIEQAAFSPGRLVDGWALSADPVLQSRSFSYPDAHRYRLGVNYMQIPVNTPLCPVANFERDGFMNVQGNQGSRPNYLSTLSPIQLPKLPYVDDTHQQWTGGAVRSLSQVTEIDFDWPRRFLKSLSEQDRQNLISNIVGHLGAAKSETVRTRQVALFAHVDADFGAAIAKGVGVQVMPLSFPDGPTWLNTTIASNSSTLRY</sequence>
<feature type="domain" description="Catalase core" evidence="13">
    <location>
        <begin position="8"/>
        <end position="393"/>
    </location>
</feature>
<accession>A0AAW0FN06</accession>
<dbReference type="EC" id="1.11.1.6" evidence="11"/>
<dbReference type="InterPro" id="IPR018028">
    <property type="entry name" value="Catalase"/>
</dbReference>
<evidence type="ECO:0000256" key="7">
    <source>
        <dbReference type="ARBA" id="ARBA00023324"/>
    </source>
</evidence>
<evidence type="ECO:0000256" key="1">
    <source>
        <dbReference type="ARBA" id="ARBA00005329"/>
    </source>
</evidence>
<dbReference type="AlphaFoldDB" id="A0AAW0FN06"/>
<keyword evidence="6 10" id="KW-0408">Iron</keyword>
<evidence type="ECO:0000256" key="10">
    <source>
        <dbReference type="PIRSR" id="PIRSR038928-2"/>
    </source>
</evidence>
<dbReference type="InterPro" id="IPR002226">
    <property type="entry name" value="Catalase_haem_BS"/>
</dbReference>
<dbReference type="GO" id="GO:0042744">
    <property type="term" value="P:hydrogen peroxide catabolic process"/>
    <property type="evidence" value="ECO:0007669"/>
    <property type="project" value="UniProtKB-KW"/>
</dbReference>
<evidence type="ECO:0000313" key="14">
    <source>
        <dbReference type="EMBL" id="KAK7680389.1"/>
    </source>
</evidence>
<dbReference type="InterPro" id="IPR020835">
    <property type="entry name" value="Catalase_sf"/>
</dbReference>
<dbReference type="PROSITE" id="PS51402">
    <property type="entry name" value="CATALASE_3"/>
    <property type="match status" value="1"/>
</dbReference>
<keyword evidence="5 11" id="KW-0560">Oxidoreductase</keyword>
<keyword evidence="3 10" id="KW-0349">Heme</keyword>
<feature type="binding site" description="axial binding residue" evidence="10">
    <location>
        <position position="340"/>
    </location>
    <ligand>
        <name>heme</name>
        <dbReference type="ChEBI" id="CHEBI:30413"/>
    </ligand>
    <ligandPart>
        <name>Fe</name>
        <dbReference type="ChEBI" id="CHEBI:18248"/>
    </ligandPart>
</feature>
<dbReference type="InterPro" id="IPR024711">
    <property type="entry name" value="Catalase_clade1/3"/>
</dbReference>
<dbReference type="InterPro" id="IPR024708">
    <property type="entry name" value="Catalase_AS"/>
</dbReference>
<dbReference type="GO" id="GO:0046872">
    <property type="term" value="F:metal ion binding"/>
    <property type="evidence" value="ECO:0007669"/>
    <property type="project" value="UniProtKB-KW"/>
</dbReference>
<dbReference type="Proteomes" id="UP001385951">
    <property type="component" value="Unassembled WGS sequence"/>
</dbReference>
<reference evidence="14 15" key="1">
    <citation type="submission" date="2022-09" db="EMBL/GenBank/DDBJ databases">
        <authorList>
            <person name="Palmer J.M."/>
        </authorList>
    </citation>
    <scope>NUCLEOTIDE SEQUENCE [LARGE SCALE GENOMIC DNA]</scope>
    <source>
        <strain evidence="14 15">DSM 7382</strain>
    </source>
</reference>
<comment type="similarity">
    <text evidence="1 11">Belongs to the catalase family.</text>
</comment>
<feature type="active site" evidence="9">
    <location>
        <position position="130"/>
    </location>
</feature>
<comment type="catalytic activity">
    <reaction evidence="11">
        <text>2 H2O2 = O2 + 2 H2O</text>
        <dbReference type="Rhea" id="RHEA:20309"/>
        <dbReference type="ChEBI" id="CHEBI:15377"/>
        <dbReference type="ChEBI" id="CHEBI:15379"/>
        <dbReference type="ChEBI" id="CHEBI:16240"/>
        <dbReference type="EC" id="1.11.1.6"/>
    </reaction>
</comment>
<evidence type="ECO:0000256" key="11">
    <source>
        <dbReference type="RuleBase" id="RU000498"/>
    </source>
</evidence>
<dbReference type="GO" id="GO:0042542">
    <property type="term" value="P:response to hydrogen peroxide"/>
    <property type="evidence" value="ECO:0007669"/>
    <property type="project" value="TreeGrafter"/>
</dbReference>
<dbReference type="GO" id="GO:0004096">
    <property type="term" value="F:catalase activity"/>
    <property type="evidence" value="ECO:0007669"/>
    <property type="project" value="UniProtKB-EC"/>
</dbReference>
<dbReference type="InterPro" id="IPR011614">
    <property type="entry name" value="Catalase_core"/>
</dbReference>
<proteinExistence type="inferred from homology"/>
<dbReference type="GO" id="GO:0005739">
    <property type="term" value="C:mitochondrion"/>
    <property type="evidence" value="ECO:0007669"/>
    <property type="project" value="TreeGrafter"/>
</dbReference>
<evidence type="ECO:0000256" key="3">
    <source>
        <dbReference type="ARBA" id="ARBA00022617"/>
    </source>
</evidence>
<evidence type="ECO:0000256" key="2">
    <source>
        <dbReference type="ARBA" id="ARBA00022559"/>
    </source>
</evidence>
<keyword evidence="2 11" id="KW-0575">Peroxidase</keyword>
<dbReference type="PRINTS" id="PR00067">
    <property type="entry name" value="CATALASE"/>
</dbReference>